<gene>
    <name evidence="2" type="ORF">Daus18300_009285</name>
</gene>
<proteinExistence type="predicted"/>
<dbReference type="SUPFAM" id="SSF53067">
    <property type="entry name" value="Actin-like ATPase domain"/>
    <property type="match status" value="1"/>
</dbReference>
<reference evidence="2 3" key="1">
    <citation type="journal article" date="2024" name="IMA Fungus">
        <title>IMA Genome - F19 : A genome assembly and annotation guide to empower mycologists, including annotated draft genome sequences of Ceratocystis pirilliformis, Diaporthe australafricana, Fusarium ophioides, Paecilomyces lecythidis, and Sporothrix stenoceras.</title>
        <authorList>
            <person name="Aylward J."/>
            <person name="Wilson A.M."/>
            <person name="Visagie C.M."/>
            <person name="Spraker J."/>
            <person name="Barnes I."/>
            <person name="Buitendag C."/>
            <person name="Ceriani C."/>
            <person name="Del Mar Angel L."/>
            <person name="du Plessis D."/>
            <person name="Fuchs T."/>
            <person name="Gasser K."/>
            <person name="Kramer D."/>
            <person name="Li W."/>
            <person name="Munsamy K."/>
            <person name="Piso A."/>
            <person name="Price J.L."/>
            <person name="Sonnekus B."/>
            <person name="Thomas C."/>
            <person name="van der Nest A."/>
            <person name="van Dijk A."/>
            <person name="van Heerden A."/>
            <person name="van Vuuren N."/>
            <person name="Yilmaz N."/>
            <person name="Duong T.A."/>
            <person name="van der Merwe N.A."/>
            <person name="Wingfield M.J."/>
            <person name="Wingfield B.D."/>
        </authorList>
    </citation>
    <scope>NUCLEOTIDE SEQUENCE [LARGE SCALE GENOMIC DNA]</scope>
    <source>
        <strain evidence="2 3">CMW 18300</strain>
    </source>
</reference>
<feature type="compositionally biased region" description="Acidic residues" evidence="1">
    <location>
        <begin position="675"/>
        <end position="687"/>
    </location>
</feature>
<organism evidence="2 3">
    <name type="scientific">Diaporthe australafricana</name>
    <dbReference type="NCBI Taxonomy" id="127596"/>
    <lineage>
        <taxon>Eukaryota</taxon>
        <taxon>Fungi</taxon>
        <taxon>Dikarya</taxon>
        <taxon>Ascomycota</taxon>
        <taxon>Pezizomycotina</taxon>
        <taxon>Sordariomycetes</taxon>
        <taxon>Sordariomycetidae</taxon>
        <taxon>Diaporthales</taxon>
        <taxon>Diaporthaceae</taxon>
        <taxon>Diaporthe</taxon>
    </lineage>
</organism>
<comment type="caution">
    <text evidence="2">The sequence shown here is derived from an EMBL/GenBank/DDBJ whole genome shotgun (WGS) entry which is preliminary data.</text>
</comment>
<accession>A0ABR3WEU4</accession>
<feature type="region of interest" description="Disordered" evidence="1">
    <location>
        <begin position="675"/>
        <end position="722"/>
    </location>
</feature>
<evidence type="ECO:0000313" key="3">
    <source>
        <dbReference type="Proteomes" id="UP001583177"/>
    </source>
</evidence>
<dbReference type="InterPro" id="IPR043129">
    <property type="entry name" value="ATPase_NBD"/>
</dbReference>
<keyword evidence="3" id="KW-1185">Reference proteome</keyword>
<dbReference type="Proteomes" id="UP001583177">
    <property type="component" value="Unassembled WGS sequence"/>
</dbReference>
<feature type="region of interest" description="Disordered" evidence="1">
    <location>
        <begin position="1"/>
        <end position="36"/>
    </location>
</feature>
<dbReference type="EMBL" id="JAWRVE010000093">
    <property type="protein sequence ID" value="KAL1860372.1"/>
    <property type="molecule type" value="Genomic_DNA"/>
</dbReference>
<protein>
    <submittedName>
        <fullName evidence="2">Uncharacterized protein</fullName>
    </submittedName>
</protein>
<name>A0ABR3WEU4_9PEZI</name>
<sequence>MGSRSGPGYSSPLDLESWRNPQSGMSPVDNEQRSDVRLEGQVKISEFLTQSVLENSHACTCRYAAIDPGSTASRAVIVTTAVDEQSGKRKLIDTLRIQETRPDDDQHERFTRGEWPSTCCPFDGPPYHVGYDAAAQDKKRNISIKAIPYFRTQGDDDHPFTKALYDHSKSLPSDAARKHINDILDDIIFRFLNQIVQRILDQCKEAGVKLRLLALCIPQTWSRRETSIQDYLSPIIDKTVAGKDIEITFALEAQCQAQYLIHKYPRQLRGYDELMVLDFGGHSLGGSDSQLHWGSTDDRPRFHAPPGSDFGVRGGYELWEIGIGRCIDRAMNKHPKTYRARRHMIKASLLNSFFNAKAKINFSNPHRLNANLTNTLGNPRASYSVTITAEQLNKEWESAFREAIDLATQNIRLVARTGRKVRVLLTGGSAHNKKLRVEIENYCANLCQQGLDVTCTVVSKDLDTVLAPKWSIAEGAALCHATTMEVEEFFDLGAAFALQTWTTAPDGKSYWPEKSEILFCKEKGVEQHSTIDVEINEAVTKIRIIASPFHMASGDREASSKAVLVEDSYDVWQLVLEYLPASGAQPIPIPKGRHILEVAEMVCHGTEAILVLRMRPNLVSGSRRSKRVLEKLTIGGVRDWSLLFEVPLTSCGPSNLVELDIDLIRGRFWRIEGDDDETSLSEEENEGSVELGSPWSPPAKRRKGHDGWHRGGENPDGDFQLR</sequence>
<evidence type="ECO:0000313" key="2">
    <source>
        <dbReference type="EMBL" id="KAL1860372.1"/>
    </source>
</evidence>
<evidence type="ECO:0000256" key="1">
    <source>
        <dbReference type="SAM" id="MobiDB-lite"/>
    </source>
</evidence>
<feature type="compositionally biased region" description="Basic and acidic residues" evidence="1">
    <location>
        <begin position="705"/>
        <end position="722"/>
    </location>
</feature>